<organism evidence="1 2">
    <name type="scientific">Gigaspora rosea</name>
    <dbReference type="NCBI Taxonomy" id="44941"/>
    <lineage>
        <taxon>Eukaryota</taxon>
        <taxon>Fungi</taxon>
        <taxon>Fungi incertae sedis</taxon>
        <taxon>Mucoromycota</taxon>
        <taxon>Glomeromycotina</taxon>
        <taxon>Glomeromycetes</taxon>
        <taxon>Diversisporales</taxon>
        <taxon>Gigasporaceae</taxon>
        <taxon>Gigaspora</taxon>
    </lineage>
</organism>
<dbReference type="Gene3D" id="3.80.10.10">
    <property type="entry name" value="Ribonuclease Inhibitor"/>
    <property type="match status" value="1"/>
</dbReference>
<dbReference type="SUPFAM" id="SSF52047">
    <property type="entry name" value="RNI-like"/>
    <property type="match status" value="1"/>
</dbReference>
<comment type="caution">
    <text evidence="1">The sequence shown here is derived from an EMBL/GenBank/DDBJ whole genome shotgun (WGS) entry which is preliminary data.</text>
</comment>
<evidence type="ECO:0000313" key="1">
    <source>
        <dbReference type="EMBL" id="RIB14888.1"/>
    </source>
</evidence>
<proteinExistence type="predicted"/>
<gene>
    <name evidence="1" type="ORF">C2G38_1616782</name>
</gene>
<dbReference type="AlphaFoldDB" id="A0A397UZT1"/>
<name>A0A397UZT1_9GLOM</name>
<protein>
    <recommendedName>
        <fullName evidence="3">F-box domain-containing protein</fullName>
    </recommendedName>
</protein>
<accession>A0A397UZT1</accession>
<dbReference type="OrthoDB" id="10307025at2759"/>
<dbReference type="Proteomes" id="UP000266673">
    <property type="component" value="Unassembled WGS sequence"/>
</dbReference>
<evidence type="ECO:0000313" key="2">
    <source>
        <dbReference type="Proteomes" id="UP000266673"/>
    </source>
</evidence>
<sequence>MASKLFKGDMPELTEIILSNLNNEFYSLYSCSLVNRHLCQMSIPILWQDPFSFNKTPKFISRYLSSLEDDEISILYKCGINIEFPQTLFHYARFIKVLDFPRLVEKVGQWSNLRNNNKSQRRITDDISNLLTKLFIKSGATLIKLHVLVSRFIGRPIIFTLGRNEHFFSRLQDVSVEIESEGSYFIEGIRLLKILTTTTSKIHTLQFKIGEINDCYKQQVYYLFVNIIRSQQQLRRFNLIYDIELEMKLNGIIPALECQRNSLQEIKISNCDYNLSLEKLIKSKNLEVFRMSYCEEYRLLKPLINNHCKISTLEIISFDLYESVVNQLAQYLKKSGALLQRLKLDSEEGIESQTSLLEALMTCSNLSYLYISPIIFSAQVPKFIEKLQKLQFFTLKWYYEETEDEQSSLVMQTAKALPTTLQYLEWDSFQSDSYINDLISHCEAPLKKLIIGESYNRDKTKEELIKFCLRKQTLKYINTSCPDLNLKKGLEGYVEMVPYDQIVVNC</sequence>
<dbReference type="EMBL" id="QKWP01000787">
    <property type="protein sequence ID" value="RIB14888.1"/>
    <property type="molecule type" value="Genomic_DNA"/>
</dbReference>
<dbReference type="InterPro" id="IPR032675">
    <property type="entry name" value="LRR_dom_sf"/>
</dbReference>
<reference evidence="1 2" key="1">
    <citation type="submission" date="2018-06" db="EMBL/GenBank/DDBJ databases">
        <title>Comparative genomics reveals the genomic features of Rhizophagus irregularis, R. cerebriforme, R. diaphanum and Gigaspora rosea, and their symbiotic lifestyle signature.</title>
        <authorList>
            <person name="Morin E."/>
            <person name="San Clemente H."/>
            <person name="Chen E.C.H."/>
            <person name="De La Providencia I."/>
            <person name="Hainaut M."/>
            <person name="Kuo A."/>
            <person name="Kohler A."/>
            <person name="Murat C."/>
            <person name="Tang N."/>
            <person name="Roy S."/>
            <person name="Loubradou J."/>
            <person name="Henrissat B."/>
            <person name="Grigoriev I.V."/>
            <person name="Corradi N."/>
            <person name="Roux C."/>
            <person name="Martin F.M."/>
        </authorList>
    </citation>
    <scope>NUCLEOTIDE SEQUENCE [LARGE SCALE GENOMIC DNA]</scope>
    <source>
        <strain evidence="1 2">DAOM 194757</strain>
    </source>
</reference>
<keyword evidence="2" id="KW-1185">Reference proteome</keyword>
<evidence type="ECO:0008006" key="3">
    <source>
        <dbReference type="Google" id="ProtNLM"/>
    </source>
</evidence>